<dbReference type="Pfam" id="PF08757">
    <property type="entry name" value="CotH"/>
    <property type="match status" value="1"/>
</dbReference>
<dbReference type="InterPro" id="IPR044060">
    <property type="entry name" value="Bacterial_rp_domain"/>
</dbReference>
<keyword evidence="3" id="KW-0167">Capsid protein</keyword>
<dbReference type="InterPro" id="IPR036415">
    <property type="entry name" value="Lamin_tail_dom_sf"/>
</dbReference>
<evidence type="ECO:0000313" key="4">
    <source>
        <dbReference type="Proteomes" id="UP000036923"/>
    </source>
</evidence>
<protein>
    <submittedName>
        <fullName evidence="3">Spore coat protein CotH</fullName>
    </submittedName>
</protein>
<dbReference type="InterPro" id="IPR014867">
    <property type="entry name" value="Spore_coat_CotH_CotH2/3/7"/>
</dbReference>
<sequence length="980" mass="109872">MKKMLTGLLTAALVTSGMPLPGAVNVNAAEHVLFINEIMAGNTNTIRDGDVDDPDYGSLGGAYSDWIEIYNSGSKAIDLTGYTLSDSSETWIFPRGIVPAKGFLVVWASDKNKVAKNGQLHSNFKISASGETITLKNADGTLIDTAAATSLKDDESYGRKTDGISEWAVFSKSTPLSANIYSAETTNVKSPVFSHQGGFYTSEFLLKLTTDEAGVKIYYTKDGSDPVPGAEDTFEYKEAINIKSRVGDPNVYSMITNISNDEWSKWEEPAGELFKCTPIKAVAVREDGSKSKIITNSYFVDKDMMTRYKIPVISLVTDPANLFDEEKGLYVNENFENKGDEWERPVHVEFFESDGTLAFSQNSGLRINGGYSRKVPQKPFRLYADHGYDDTNKYKYEVFPGLTKKATGKKLDNFSRLVLRNGGNDNGWTGVMFRDALMQGLVSHLNLDTLAYRPSVVFLDGEYWGLYNIRERYDSEYLKSHYNLDKDKAVILDVWNYPSVQEGEPGDEKAYQRDIIEYLKTNSITDKATYENIKTKMDIDNFINYNVAEIYYGNVDWPGNNLSVWRYKTDDGKYHPEAPYGQDGRWRWLLRDTDFGFGLFQMKSYAFDSLAFATGDVPEVGTFEYANEPWAVFLLKTLLNNSEFRNQFINSYADQINTSFQPARVNDEIDKFKAGIEDAIQENGDRWRRLNAKTTYPSELTWDMNIQAVRNFANNRPSYVRSHIINKFKDIGVTETADINLKTNTAEGYVRINSIDIKSTTPGVIDPGNWTGVYFKGVPVTLKAIPETGYKFDHWEGINGVINTSDTITFDPEGNTEVKAVFKPENGGYKLSGYIRPDFASNFEDIKAGFKVEVIGKELSASTDSKGYFEIKNLSKNTEGYKIKISKPNYILREINNLIISGDTVISTESSPIGMWGGDILQDNALNISDVIEIAKAFNSVKGDQIYNPASDVNMDNSINIMDMVIIAKHFNATPDSYGN</sequence>
<dbReference type="InterPro" id="IPR008969">
    <property type="entry name" value="CarboxyPept-like_regulatory"/>
</dbReference>
<dbReference type="Pfam" id="PF00932">
    <property type="entry name" value="LTD"/>
    <property type="match status" value="1"/>
</dbReference>
<feature type="domain" description="Dockerin" evidence="1">
    <location>
        <begin position="913"/>
        <end position="980"/>
    </location>
</feature>
<dbReference type="InterPro" id="IPR026876">
    <property type="entry name" value="Fn3_assoc_repeat"/>
</dbReference>
<keyword evidence="3" id="KW-0946">Virion</keyword>
<dbReference type="InterPro" id="IPR001322">
    <property type="entry name" value="Lamin_tail_dom"/>
</dbReference>
<dbReference type="Pfam" id="PF13287">
    <property type="entry name" value="Fn3_assoc"/>
    <property type="match status" value="1"/>
</dbReference>
<dbReference type="SUPFAM" id="SSF49464">
    <property type="entry name" value="Carboxypeptidase regulatory domain-like"/>
    <property type="match status" value="1"/>
</dbReference>
<dbReference type="RefSeq" id="WP_050753406.1">
    <property type="nucleotide sequence ID" value="NZ_JQKC01000054.1"/>
</dbReference>
<name>A0A0L6JNC3_9FIRM</name>
<dbReference type="eggNOG" id="COG5337">
    <property type="taxonomic scope" value="Bacteria"/>
</dbReference>
<comment type="caution">
    <text evidence="3">The sequence shown here is derived from an EMBL/GenBank/DDBJ whole genome shotgun (WGS) entry which is preliminary data.</text>
</comment>
<dbReference type="Gene3D" id="2.60.40.4130">
    <property type="match status" value="1"/>
</dbReference>
<reference evidence="4" key="1">
    <citation type="submission" date="2015-07" db="EMBL/GenBank/DDBJ databases">
        <title>Near-Complete Genome Sequence of the Cellulolytic Bacterium Bacteroides (Pseudobacteroides) cellulosolvens ATCC 35603.</title>
        <authorList>
            <person name="Dassa B."/>
            <person name="Utturkar S.M."/>
            <person name="Klingeman D.M."/>
            <person name="Hurt R.A."/>
            <person name="Keller M."/>
            <person name="Xu J."/>
            <person name="Reddy Y.H.K."/>
            <person name="Borovok I."/>
            <person name="Grinberg I.R."/>
            <person name="Lamed R."/>
            <person name="Zhivin O."/>
            <person name="Bayer E.A."/>
            <person name="Brown S.D."/>
        </authorList>
    </citation>
    <scope>NUCLEOTIDE SEQUENCE [LARGE SCALE GENOMIC DNA]</scope>
    <source>
        <strain evidence="4">DSM 2933</strain>
    </source>
</reference>
<dbReference type="STRING" id="398512.Bccel_2493"/>
<dbReference type="AlphaFoldDB" id="A0A0L6JNC3"/>
<dbReference type="PROSITE" id="PS51841">
    <property type="entry name" value="LTD"/>
    <property type="match status" value="1"/>
</dbReference>
<evidence type="ECO:0000259" key="1">
    <source>
        <dbReference type="PROSITE" id="PS51766"/>
    </source>
</evidence>
<dbReference type="PATRIC" id="fig|398512.5.peg.2599"/>
<dbReference type="OrthoDB" id="9806464at2"/>
<feature type="domain" description="LTD" evidence="2">
    <location>
        <begin position="42"/>
        <end position="153"/>
    </location>
</feature>
<dbReference type="InterPro" id="IPR016134">
    <property type="entry name" value="Dockerin_dom"/>
</dbReference>
<dbReference type="GO" id="GO:0000272">
    <property type="term" value="P:polysaccharide catabolic process"/>
    <property type="evidence" value="ECO:0007669"/>
    <property type="project" value="InterPro"/>
</dbReference>
<dbReference type="PROSITE" id="PS51766">
    <property type="entry name" value="DOCKERIN"/>
    <property type="match status" value="1"/>
</dbReference>
<accession>A0A0L6JNC3</accession>
<organism evidence="3 4">
    <name type="scientific">Pseudobacteroides cellulosolvens ATCC 35603 = DSM 2933</name>
    <dbReference type="NCBI Taxonomy" id="398512"/>
    <lineage>
        <taxon>Bacteria</taxon>
        <taxon>Bacillati</taxon>
        <taxon>Bacillota</taxon>
        <taxon>Clostridia</taxon>
        <taxon>Eubacteriales</taxon>
        <taxon>Oscillospiraceae</taxon>
        <taxon>Pseudobacteroides</taxon>
    </lineage>
</organism>
<dbReference type="SUPFAM" id="SSF74853">
    <property type="entry name" value="Lamin A/C globular tail domain"/>
    <property type="match status" value="1"/>
</dbReference>
<dbReference type="InterPro" id="IPR036439">
    <property type="entry name" value="Dockerin_dom_sf"/>
</dbReference>
<evidence type="ECO:0000313" key="3">
    <source>
        <dbReference type="EMBL" id="KNY27225.1"/>
    </source>
</evidence>
<dbReference type="Gene3D" id="2.60.40.1260">
    <property type="entry name" value="Lamin Tail domain"/>
    <property type="match status" value="1"/>
</dbReference>
<gene>
    <name evidence="3" type="ORF">Bccel_2493</name>
</gene>
<keyword evidence="4" id="KW-1185">Reference proteome</keyword>
<dbReference type="Proteomes" id="UP000036923">
    <property type="component" value="Unassembled WGS sequence"/>
</dbReference>
<dbReference type="Pfam" id="PF18998">
    <property type="entry name" value="Flg_new_2"/>
    <property type="match status" value="1"/>
</dbReference>
<dbReference type="EMBL" id="LGTC01000001">
    <property type="protein sequence ID" value="KNY27225.1"/>
    <property type="molecule type" value="Genomic_DNA"/>
</dbReference>
<proteinExistence type="predicted"/>
<dbReference type="SUPFAM" id="SSF63446">
    <property type="entry name" value="Type I dockerin domain"/>
    <property type="match status" value="1"/>
</dbReference>
<evidence type="ECO:0000259" key="2">
    <source>
        <dbReference type="PROSITE" id="PS51841"/>
    </source>
</evidence>